<dbReference type="EMBL" id="CP000482">
    <property type="protein sequence ID" value="ABK98256.1"/>
    <property type="molecule type" value="Genomic_DNA"/>
</dbReference>
<dbReference type="InterPro" id="IPR000031">
    <property type="entry name" value="PurE_dom"/>
</dbReference>
<accession>A1ALN6</accession>
<dbReference type="HOGENOM" id="CLU_065705_0_0_7"/>
<dbReference type="Pfam" id="PF00731">
    <property type="entry name" value="AIRC"/>
    <property type="match status" value="1"/>
</dbReference>
<dbReference type="RefSeq" id="WP_011734569.1">
    <property type="nucleotide sequence ID" value="NC_008609.1"/>
</dbReference>
<protein>
    <recommendedName>
        <fullName evidence="1">PurE domain-containing protein</fullName>
    </recommendedName>
</protein>
<dbReference type="InterPro" id="IPR039476">
    <property type="entry name" value="P2CMN_synthase_LarB"/>
</dbReference>
<dbReference type="AlphaFoldDB" id="A1ALN6"/>
<organism evidence="2 3">
    <name type="scientific">Pelobacter propionicus (strain DSM 2379 / NBRC 103807 / OttBd1)</name>
    <dbReference type="NCBI Taxonomy" id="338966"/>
    <lineage>
        <taxon>Bacteria</taxon>
        <taxon>Pseudomonadati</taxon>
        <taxon>Thermodesulfobacteriota</taxon>
        <taxon>Desulfuromonadia</taxon>
        <taxon>Desulfuromonadales</taxon>
        <taxon>Desulfuromonadaceae</taxon>
        <taxon>Pelobacter</taxon>
    </lineage>
</organism>
<proteinExistence type="predicted"/>
<dbReference type="SMART" id="SM01001">
    <property type="entry name" value="AIRC"/>
    <property type="match status" value="1"/>
</dbReference>
<dbReference type="SUPFAM" id="SSF52255">
    <property type="entry name" value="N5-CAIR mutase (phosphoribosylaminoimidazole carboxylase, PurE)"/>
    <property type="match status" value="1"/>
</dbReference>
<dbReference type="NCBIfam" id="NF033503">
    <property type="entry name" value="LarB"/>
    <property type="match status" value="1"/>
</dbReference>
<dbReference type="GO" id="GO:0016787">
    <property type="term" value="F:hydrolase activity"/>
    <property type="evidence" value="ECO:0007669"/>
    <property type="project" value="InterPro"/>
</dbReference>
<keyword evidence="3" id="KW-1185">Reference proteome</keyword>
<reference evidence="2 3" key="1">
    <citation type="submission" date="2006-10" db="EMBL/GenBank/DDBJ databases">
        <title>Complete sequence of chromosome of Pelobacter propionicus DSM 2379.</title>
        <authorList>
            <consortium name="US DOE Joint Genome Institute"/>
            <person name="Copeland A."/>
            <person name="Lucas S."/>
            <person name="Lapidus A."/>
            <person name="Barry K."/>
            <person name="Detter J.C."/>
            <person name="Glavina del Rio T."/>
            <person name="Hammon N."/>
            <person name="Israni S."/>
            <person name="Dalin E."/>
            <person name="Tice H."/>
            <person name="Pitluck S."/>
            <person name="Saunders E."/>
            <person name="Brettin T."/>
            <person name="Bruce D."/>
            <person name="Han C."/>
            <person name="Tapia R."/>
            <person name="Schmutz J."/>
            <person name="Larimer F."/>
            <person name="Land M."/>
            <person name="Hauser L."/>
            <person name="Kyrpides N."/>
            <person name="Kim E."/>
            <person name="Lovley D."/>
            <person name="Richardson P."/>
        </authorList>
    </citation>
    <scope>NUCLEOTIDE SEQUENCE [LARGE SCALE GENOMIC DNA]</scope>
    <source>
        <strain evidence="3">DSM 2379 / NBRC 103807 / OttBd1</strain>
    </source>
</reference>
<dbReference type="KEGG" id="ppd:Ppro_0625"/>
<dbReference type="STRING" id="338966.Ppro_0625"/>
<dbReference type="PANTHER" id="PTHR43064:SF1">
    <property type="entry name" value="SLL1489 PROTEIN"/>
    <property type="match status" value="1"/>
</dbReference>
<evidence type="ECO:0000313" key="3">
    <source>
        <dbReference type="Proteomes" id="UP000006732"/>
    </source>
</evidence>
<evidence type="ECO:0000313" key="2">
    <source>
        <dbReference type="EMBL" id="ABK98256.1"/>
    </source>
</evidence>
<dbReference type="GO" id="GO:0006189">
    <property type="term" value="P:'de novo' IMP biosynthetic process"/>
    <property type="evidence" value="ECO:0007669"/>
    <property type="project" value="InterPro"/>
</dbReference>
<dbReference type="Gene3D" id="3.40.50.1970">
    <property type="match status" value="1"/>
</dbReference>
<evidence type="ECO:0000259" key="1">
    <source>
        <dbReference type="SMART" id="SM01001"/>
    </source>
</evidence>
<dbReference type="Proteomes" id="UP000006732">
    <property type="component" value="Chromosome"/>
</dbReference>
<sequence>MTPNSIRELLGAVSQGKTSVDDAVERLRHLPFQDLGCAQVDHHRELRQGMPEVIFGEGKDAGQIVQIMTAMHATGSNILVTRLSPEKGAEIGTHFPAARYHDEARCLTLAQRPPEMRGRGTILVVSAGTSDIGVAAEALVTARFLGNEAEPLYDVGVSGIHRLLARREMLCSASVIIVVAGMEGALPSVVGGLVDRPVIAVPTSVGYGASFGGIAALLGMLNSCAAGVTVVNIDNGFGAACAASLINRV</sequence>
<dbReference type="eggNOG" id="COG1691">
    <property type="taxonomic scope" value="Bacteria"/>
</dbReference>
<feature type="domain" description="PurE" evidence="1">
    <location>
        <begin position="120"/>
        <end position="249"/>
    </location>
</feature>
<gene>
    <name evidence="2" type="ordered locus">Ppro_0625</name>
</gene>
<dbReference type="PANTHER" id="PTHR43064">
    <property type="entry name" value="PHOSPHORIBOSYLAMINOIMIDAZOLE CARBOXYLASE-RELATED"/>
    <property type="match status" value="1"/>
</dbReference>
<name>A1ALN6_PELPD</name>